<dbReference type="PANTHER" id="PTHR34761">
    <property type="entry name" value="NUCLEOLUS AND NEURAL PROGENITOR PROTEIN"/>
    <property type="match status" value="1"/>
</dbReference>
<dbReference type="GO" id="GO:0005634">
    <property type="term" value="C:nucleus"/>
    <property type="evidence" value="ECO:0007669"/>
    <property type="project" value="TreeGrafter"/>
</dbReference>
<dbReference type="EMBL" id="BLKM01000195">
    <property type="protein sequence ID" value="GFG30064.1"/>
    <property type="molecule type" value="Genomic_DNA"/>
</dbReference>
<comment type="caution">
    <text evidence="3">The sequence shown here is derived from an EMBL/GenBank/DDBJ whole genome shotgun (WGS) entry which is preliminary data.</text>
</comment>
<sequence length="518" mass="59657">MAAVWNIKDLRPPPNLTYEIQLSDISKYIENVYFNLERLTKIKLLSWPSNGNFTHDMDAEHCICRNDKRAISVSQKKFSDDRYSLYCGLLKDADEFRSVCLDAISILKRQEALHVEAATLSRLLYRMKSKLRCDKGFKSMAKVNHGLLCYLSMDLATVFDAVKPSPCDNGYQTMCAPSRQMLEWVLVRTQGFARLFSQVMHLCQDAAFYMKCRLHLGHMWDIGLISLGIVSRIWSISKYLVLCACEWYRKLKPYLDVLKPVGICWLPADYHFPADLRVWLDATLLTNPLKIERSDSGSKKQHRIFDLIELHNFEHEEVVKSNFDNEVDALESKGTVVSPEITAATISAEDNDLGKAFGKQTEHSEQSDKGVNPNQRTDIFPRKENFVSLVEDVGEPVSSFILGPNLLSTAPVTNQKLEKPKKKEKSTFSRSESVCIQQIKHIKTAHDLMKFLYKEHKLREEGSRESLTSELDKLQWHMLHKVLNELIHKLKSKAMIRGSDKYKKIIKRARKEILVRTQ</sequence>
<evidence type="ECO:0000313" key="3">
    <source>
        <dbReference type="EMBL" id="GFG30064.1"/>
    </source>
</evidence>
<protein>
    <recommendedName>
        <fullName evidence="2">Nucleolus and neural progenitor protein-like N-terminal domain-containing protein</fullName>
    </recommendedName>
</protein>
<evidence type="ECO:0000256" key="1">
    <source>
        <dbReference type="SAM" id="MobiDB-lite"/>
    </source>
</evidence>
<reference evidence="4" key="1">
    <citation type="submission" date="2020-01" db="EMBL/GenBank/DDBJ databases">
        <title>Draft genome sequence of the Termite Coptotermes fromosanus.</title>
        <authorList>
            <person name="Itakura S."/>
            <person name="Yosikawa Y."/>
            <person name="Umezawa K."/>
        </authorList>
    </citation>
    <scope>NUCLEOTIDE SEQUENCE [LARGE SCALE GENOMIC DNA]</scope>
</reference>
<dbReference type="Proteomes" id="UP000502823">
    <property type="component" value="Unassembled WGS sequence"/>
</dbReference>
<dbReference type="InterPro" id="IPR052835">
    <property type="entry name" value="Nepro"/>
</dbReference>
<keyword evidence="4" id="KW-1185">Reference proteome</keyword>
<gene>
    <name evidence="3" type="ORF">Cfor_09211</name>
</gene>
<name>A0A6L2PC39_COPFO</name>
<evidence type="ECO:0000313" key="4">
    <source>
        <dbReference type="Proteomes" id="UP000502823"/>
    </source>
</evidence>
<dbReference type="Pfam" id="PF14780">
    <property type="entry name" value="NEPRO_N"/>
    <property type="match status" value="1"/>
</dbReference>
<dbReference type="OrthoDB" id="9899341at2759"/>
<dbReference type="InterPro" id="IPR027951">
    <property type="entry name" value="Nepro_N"/>
</dbReference>
<accession>A0A6L2PC39</accession>
<organism evidence="3 4">
    <name type="scientific">Coptotermes formosanus</name>
    <name type="common">Formosan subterranean termite</name>
    <dbReference type="NCBI Taxonomy" id="36987"/>
    <lineage>
        <taxon>Eukaryota</taxon>
        <taxon>Metazoa</taxon>
        <taxon>Ecdysozoa</taxon>
        <taxon>Arthropoda</taxon>
        <taxon>Hexapoda</taxon>
        <taxon>Insecta</taxon>
        <taxon>Pterygota</taxon>
        <taxon>Neoptera</taxon>
        <taxon>Polyneoptera</taxon>
        <taxon>Dictyoptera</taxon>
        <taxon>Blattodea</taxon>
        <taxon>Blattoidea</taxon>
        <taxon>Termitoidae</taxon>
        <taxon>Rhinotermitidae</taxon>
        <taxon>Coptotermes</taxon>
    </lineage>
</organism>
<dbReference type="AlphaFoldDB" id="A0A6L2PC39"/>
<proteinExistence type="predicted"/>
<dbReference type="PANTHER" id="PTHR34761:SF1">
    <property type="entry name" value="NUCLEOLUS AND NEURAL PROGENITOR PROTEIN"/>
    <property type="match status" value="1"/>
</dbReference>
<feature type="region of interest" description="Disordered" evidence="1">
    <location>
        <begin position="357"/>
        <end position="377"/>
    </location>
</feature>
<feature type="domain" description="Nucleolus and neural progenitor protein-like N-terminal" evidence="2">
    <location>
        <begin position="92"/>
        <end position="251"/>
    </location>
</feature>
<dbReference type="GO" id="GO:0045747">
    <property type="term" value="P:positive regulation of Notch signaling pathway"/>
    <property type="evidence" value="ECO:0007669"/>
    <property type="project" value="TreeGrafter"/>
</dbReference>
<dbReference type="InParanoid" id="A0A6L2PC39"/>
<evidence type="ECO:0000259" key="2">
    <source>
        <dbReference type="Pfam" id="PF14780"/>
    </source>
</evidence>